<dbReference type="PANTHER" id="PTHR43625:SF40">
    <property type="entry name" value="ALDO-KETO REDUCTASE YAKC [NADP(+)]"/>
    <property type="match status" value="1"/>
</dbReference>
<dbReference type="AlphaFoldDB" id="A0A166IKI3"/>
<evidence type="ECO:0000313" key="6">
    <source>
        <dbReference type="Proteomes" id="UP000465031"/>
    </source>
</evidence>
<dbReference type="KEGG" id="rte:GSU10_03420"/>
<reference evidence="4" key="3">
    <citation type="submission" date="2019-12" db="EMBL/GenBank/DDBJ databases">
        <title>Complete and Draft Genome Sequences of New Strains and Members of Some Known Species of the Genus Rathayibacter isolated from Plants.</title>
        <authorList>
            <person name="Tarlachkov S.V."/>
            <person name="Starodumova I.P."/>
            <person name="Dorofeeva L.V."/>
            <person name="Prisyazhnaya N.V."/>
            <person name="Leyn S.A."/>
            <person name="Zlamal J.E."/>
            <person name="Elane M.L."/>
            <person name="Osterman A.L."/>
            <person name="Nadler S.A."/>
            <person name="Subbotin S.A."/>
            <person name="Evtushenko L.I."/>
        </authorList>
    </citation>
    <scope>NUCLEOTIDE SEQUENCE</scope>
    <source>
        <strain evidence="4">VKM Ac-2761</strain>
    </source>
</reference>
<accession>A0A166IKI3</accession>
<dbReference type="SUPFAM" id="SSF51430">
    <property type="entry name" value="NAD(P)-linked oxidoreductase"/>
    <property type="match status" value="1"/>
</dbReference>
<dbReference type="Pfam" id="PF00248">
    <property type="entry name" value="Aldo_ket_red"/>
    <property type="match status" value="1"/>
</dbReference>
<keyword evidence="1 3" id="KW-0560">Oxidoreductase</keyword>
<organism evidence="3 5">
    <name type="scientific">Rathayibacter tanaceti</name>
    <dbReference type="NCBI Taxonomy" id="1671680"/>
    <lineage>
        <taxon>Bacteria</taxon>
        <taxon>Bacillati</taxon>
        <taxon>Actinomycetota</taxon>
        <taxon>Actinomycetes</taxon>
        <taxon>Micrococcales</taxon>
        <taxon>Microbacteriaceae</taxon>
        <taxon>Rathayibacter</taxon>
    </lineage>
</organism>
<dbReference type="InterPro" id="IPR036812">
    <property type="entry name" value="NAD(P)_OxRdtase_dom_sf"/>
</dbReference>
<dbReference type="EMBL" id="CP047186">
    <property type="protein sequence ID" value="QHC54789.1"/>
    <property type="molecule type" value="Genomic_DNA"/>
</dbReference>
<proteinExistence type="predicted"/>
<keyword evidence="5" id="KW-1185">Reference proteome</keyword>
<dbReference type="RefSeq" id="WP_068207658.1">
    <property type="nucleotide sequence ID" value="NZ_CP047186.1"/>
</dbReference>
<dbReference type="GO" id="GO:0016491">
    <property type="term" value="F:oxidoreductase activity"/>
    <property type="evidence" value="ECO:0007669"/>
    <property type="project" value="UniProtKB-KW"/>
</dbReference>
<feature type="domain" description="NADP-dependent oxidoreductase" evidence="2">
    <location>
        <begin position="21"/>
        <end position="307"/>
    </location>
</feature>
<evidence type="ECO:0000313" key="3">
    <source>
        <dbReference type="EMBL" id="KZX22531.1"/>
    </source>
</evidence>
<dbReference type="OrthoDB" id="9768793at2"/>
<name>A0A166IKI3_9MICO</name>
<dbReference type="PANTHER" id="PTHR43625">
    <property type="entry name" value="AFLATOXIN B1 ALDEHYDE REDUCTASE"/>
    <property type="match status" value="1"/>
</dbReference>
<dbReference type="InterPro" id="IPR050791">
    <property type="entry name" value="Aldo-Keto_reductase"/>
</dbReference>
<reference evidence="6" key="2">
    <citation type="submission" date="2019-12" db="EMBL/GenBank/DDBJ databases">
        <title>Complete and draft genome sequences of new strains and members of some known species of the genus Rathayibacter isolated from plants.</title>
        <authorList>
            <person name="Tarlachkov S.V."/>
            <person name="Starodumova I.P."/>
            <person name="Dorofeeva L.V."/>
            <person name="Prisyazhnaya N.V."/>
            <person name="Leyn S."/>
            <person name="Zlamal J."/>
            <person name="Elan M."/>
            <person name="Osterman A.L."/>
            <person name="Nadler S."/>
            <person name="Subbotin S.A."/>
            <person name="Evtushenko L.I."/>
        </authorList>
    </citation>
    <scope>NUCLEOTIDE SEQUENCE [LARGE SCALE GENOMIC DNA]</scope>
    <source>
        <strain evidence="6">VKM Ac-2761</strain>
    </source>
</reference>
<dbReference type="CDD" id="cd19076">
    <property type="entry name" value="AKR_AKR13A_13D"/>
    <property type="match status" value="1"/>
</dbReference>
<dbReference type="GO" id="GO:0005737">
    <property type="term" value="C:cytoplasm"/>
    <property type="evidence" value="ECO:0007669"/>
    <property type="project" value="TreeGrafter"/>
</dbReference>
<dbReference type="Proteomes" id="UP000465031">
    <property type="component" value="Chromosome"/>
</dbReference>
<dbReference type="PATRIC" id="fig|1671680.3.peg.317"/>
<evidence type="ECO:0000313" key="4">
    <source>
        <dbReference type="EMBL" id="QHC54789.1"/>
    </source>
</evidence>
<evidence type="ECO:0000256" key="1">
    <source>
        <dbReference type="ARBA" id="ARBA00023002"/>
    </source>
</evidence>
<dbReference type="Gene3D" id="3.20.20.100">
    <property type="entry name" value="NADP-dependent oxidoreductase domain"/>
    <property type="match status" value="1"/>
</dbReference>
<sequence>MTPSGSPHQRALGTEGLQVSAIGYGAMGAAMGYGPSDDTESIATIRRAHELGVTLFDTAEMYGWGEGEKLLGRAVAPFRDEIVLATKFGVTREFGVDSRPEHIREVVANSLRNLRTDSIDLLYQHRPDPAVPIEDVIGTMKELIDEGKVKYLGLSEADGDLLRAAHAVHPITALQTEYSIFAHDVEPILPAVEELGIGFVSYSPLARGFLTGAVQHRDRYDETDFRRGLAWWNDENFDANLAIVGRLSALAERKGASLSQLALAWLLARKDYIVPIPGSRSPRRVEENAAAAAAVLTDDDLAEIQSIAPDGGAGGRFS</sequence>
<evidence type="ECO:0000313" key="5">
    <source>
        <dbReference type="Proteomes" id="UP000076717"/>
    </source>
</evidence>
<dbReference type="EC" id="1.1.1.-" evidence="3"/>
<gene>
    <name evidence="3" type="primary">yhdN_2</name>
    <name evidence="3" type="ORF">ACH61_00297</name>
    <name evidence="4" type="ORF">GSU10_03420</name>
</gene>
<protein>
    <submittedName>
        <fullName evidence="4">Aldo/keto reductase</fullName>
    </submittedName>
    <submittedName>
        <fullName evidence="3">General stress protein 69</fullName>
        <ecNumber evidence="3">1.1.1.-</ecNumber>
    </submittedName>
</protein>
<dbReference type="Proteomes" id="UP000076717">
    <property type="component" value="Unassembled WGS sequence"/>
</dbReference>
<evidence type="ECO:0000259" key="2">
    <source>
        <dbReference type="Pfam" id="PF00248"/>
    </source>
</evidence>
<dbReference type="EMBL" id="LIIN01000005">
    <property type="protein sequence ID" value="KZX22531.1"/>
    <property type="molecule type" value="Genomic_DNA"/>
</dbReference>
<reference evidence="3 5" key="1">
    <citation type="submission" date="2015-08" db="EMBL/GenBank/DDBJ databases">
        <title>Draft Genome Sequence of Rathayibacter sp. Strain VKM Ac-2596 Isolated from Leaf Gall Induced by Plant-Parasitic Nematodes.</title>
        <authorList>
            <person name="Vasilenko O.V."/>
            <person name="Starodumova I.P."/>
            <person name="Tarlachkov S.V."/>
            <person name="Dorofeeva L.V."/>
            <person name="Evtushenko L.I."/>
        </authorList>
    </citation>
    <scope>NUCLEOTIDE SEQUENCE [LARGE SCALE GENOMIC DNA]</scope>
    <source>
        <strain evidence="3 5">VKM Ac-2596</strain>
    </source>
</reference>
<dbReference type="InterPro" id="IPR023210">
    <property type="entry name" value="NADP_OxRdtase_dom"/>
</dbReference>